<comment type="caution">
    <text evidence="2">The sequence shown here is derived from an EMBL/GenBank/DDBJ whole genome shotgun (WGS) entry which is preliminary data.</text>
</comment>
<keyword evidence="1" id="KW-0732">Signal</keyword>
<sequence length="237" mass="24020" precursor="true">MPNNQLNHHRRIRGWAPGFLLAFLTATVFFAAAPAQASIEGLGTGAFIEQSGWSDISVGFVSGGYDSTSGALTAAGMVQAIEFGMGGAADYSGMLGVFNIAGLIVDNSGTVTTAGSLVVSTMGPLSPTGSLPGFPAGVLLSATVTEAFIVAANELQLGFTVTGGSAAEYFGDPGGMGGVKISLVGVSSPSFSNSFSFSLQSADILGAPIPEASSWLVFAGLALTHCGYFARKYRRLA</sequence>
<accession>A0A5C5ZU00</accession>
<evidence type="ECO:0000313" key="3">
    <source>
        <dbReference type="Proteomes" id="UP000315440"/>
    </source>
</evidence>
<evidence type="ECO:0008006" key="4">
    <source>
        <dbReference type="Google" id="ProtNLM"/>
    </source>
</evidence>
<organism evidence="2 3">
    <name type="scientific">Pseudobythopirellula maris</name>
    <dbReference type="NCBI Taxonomy" id="2527991"/>
    <lineage>
        <taxon>Bacteria</taxon>
        <taxon>Pseudomonadati</taxon>
        <taxon>Planctomycetota</taxon>
        <taxon>Planctomycetia</taxon>
        <taxon>Pirellulales</taxon>
        <taxon>Lacipirellulaceae</taxon>
        <taxon>Pseudobythopirellula</taxon>
    </lineage>
</organism>
<dbReference type="AlphaFoldDB" id="A0A5C5ZU00"/>
<evidence type="ECO:0000256" key="1">
    <source>
        <dbReference type="SAM" id="SignalP"/>
    </source>
</evidence>
<gene>
    <name evidence="2" type="ORF">Mal64_08890</name>
</gene>
<dbReference type="RefSeq" id="WP_146397430.1">
    <property type="nucleotide sequence ID" value="NZ_SJPQ01000001.1"/>
</dbReference>
<dbReference type="EMBL" id="SJPQ01000001">
    <property type="protein sequence ID" value="TWT90498.1"/>
    <property type="molecule type" value="Genomic_DNA"/>
</dbReference>
<feature type="signal peptide" evidence="1">
    <location>
        <begin position="1"/>
        <end position="37"/>
    </location>
</feature>
<dbReference type="Proteomes" id="UP000315440">
    <property type="component" value="Unassembled WGS sequence"/>
</dbReference>
<proteinExistence type="predicted"/>
<evidence type="ECO:0000313" key="2">
    <source>
        <dbReference type="EMBL" id="TWT90498.1"/>
    </source>
</evidence>
<feature type="chain" id="PRO_5022865468" description="PEP-CTERM protein-sorting domain-containing protein" evidence="1">
    <location>
        <begin position="38"/>
        <end position="237"/>
    </location>
</feature>
<reference evidence="2 3" key="1">
    <citation type="submission" date="2019-02" db="EMBL/GenBank/DDBJ databases">
        <title>Deep-cultivation of Planctomycetes and their phenomic and genomic characterization uncovers novel biology.</title>
        <authorList>
            <person name="Wiegand S."/>
            <person name="Jogler M."/>
            <person name="Boedeker C."/>
            <person name="Pinto D."/>
            <person name="Vollmers J."/>
            <person name="Rivas-Marin E."/>
            <person name="Kohn T."/>
            <person name="Peeters S.H."/>
            <person name="Heuer A."/>
            <person name="Rast P."/>
            <person name="Oberbeckmann S."/>
            <person name="Bunk B."/>
            <person name="Jeske O."/>
            <person name="Meyerdierks A."/>
            <person name="Storesund J.E."/>
            <person name="Kallscheuer N."/>
            <person name="Luecker S."/>
            <person name="Lage O.M."/>
            <person name="Pohl T."/>
            <person name="Merkel B.J."/>
            <person name="Hornburger P."/>
            <person name="Mueller R.-W."/>
            <person name="Bruemmer F."/>
            <person name="Labrenz M."/>
            <person name="Spormann A.M."/>
            <person name="Op Den Camp H."/>
            <person name="Overmann J."/>
            <person name="Amann R."/>
            <person name="Jetten M.S.M."/>
            <person name="Mascher T."/>
            <person name="Medema M.H."/>
            <person name="Devos D.P."/>
            <person name="Kaster A.-K."/>
            <person name="Ovreas L."/>
            <person name="Rohde M."/>
            <person name="Galperin M.Y."/>
            <person name="Jogler C."/>
        </authorList>
    </citation>
    <scope>NUCLEOTIDE SEQUENCE [LARGE SCALE GENOMIC DNA]</scope>
    <source>
        <strain evidence="2 3">Mal64</strain>
    </source>
</reference>
<keyword evidence="3" id="KW-1185">Reference proteome</keyword>
<protein>
    <recommendedName>
        <fullName evidence="4">PEP-CTERM protein-sorting domain-containing protein</fullName>
    </recommendedName>
</protein>
<name>A0A5C5ZU00_9BACT</name>